<dbReference type="InterPro" id="IPR046433">
    <property type="entry name" value="ActCoA_hydro"/>
</dbReference>
<organism evidence="5 6">
    <name type="scientific">Porphyromonas endodontalis (strain ATCC 35406 / DSM 24491 / JCM 8526 / CCUG 16442 / BCRC 14492 / NCTC 13058 / HG 370)</name>
    <name type="common">Bacteroides endodontalis</name>
    <dbReference type="NCBI Taxonomy" id="553175"/>
    <lineage>
        <taxon>Bacteria</taxon>
        <taxon>Pseudomonadati</taxon>
        <taxon>Bacteroidota</taxon>
        <taxon>Bacteroidia</taxon>
        <taxon>Bacteroidales</taxon>
        <taxon>Porphyromonadaceae</taxon>
        <taxon>Porphyromonas</taxon>
    </lineage>
</organism>
<name>C3J9R5_POREA</name>
<keyword evidence="2 5" id="KW-0808">Transferase</keyword>
<dbReference type="PANTHER" id="PTHR21432:SF20">
    <property type="entry name" value="ACETYL-COA HYDROLASE"/>
    <property type="match status" value="1"/>
</dbReference>
<dbReference type="InterPro" id="IPR038460">
    <property type="entry name" value="AcetylCoA_hyd_C_sf"/>
</dbReference>
<accession>C3J9R5</accession>
<feature type="domain" description="Acetyl-CoA hydrolase/transferase C-terminal" evidence="4">
    <location>
        <begin position="273"/>
        <end position="426"/>
    </location>
</feature>
<dbReference type="GO" id="GO:0008775">
    <property type="term" value="F:acetate CoA-transferase activity"/>
    <property type="evidence" value="ECO:0007669"/>
    <property type="project" value="InterPro"/>
</dbReference>
<sequence>MNWQNHYKEHLVSAEEAVRRSLFEGANVVIGSGAAHVDLYIEAMYAQRETMPHINLFHVLYFGKALYLLPEMKEKVHPMINFMDKQSRTAYKEGLLDFLPCHFHEVPALLKEGFYPVDVAVVQLSRPNAEGVCSLGVSCDYSRAAVDKAQVVVGILNKQMPFLGGDTAVPVERLDYIIEEDAPLVTVPGGAVGPVEAKIGEYCASLIGDGATLQLGIGAIPDAVLNNLHDRKDLGIHTEMFTDGVMKLMQKGIINGKAKTLLPGKVVSAFTFGSQELYKFLQGNEDVAMYPVDYTNDPYVIGENDNIVSINSCIEVDLTGQLTAESIGYSLFSGSGGQVDFLRGAKRSKGGISIIAMPSTARGGELSRIVPVLKEGSVVTTGRNEVDYIVTEFGIARLRGKTVAERALALISIAHPDFREELEEAARRMFPYLRK</sequence>
<dbReference type="GO" id="GO:0006083">
    <property type="term" value="P:acetate metabolic process"/>
    <property type="evidence" value="ECO:0007669"/>
    <property type="project" value="InterPro"/>
</dbReference>
<dbReference type="RefSeq" id="WP_004333084.1">
    <property type="nucleotide sequence ID" value="NZ_ACNN01000014.1"/>
</dbReference>
<dbReference type="GeneID" id="93365107"/>
<feature type="domain" description="Acetyl-CoA hydrolase/transferase N-terminal" evidence="3">
    <location>
        <begin position="78"/>
        <end position="185"/>
    </location>
</feature>
<dbReference type="EC" id="2.8.3.-" evidence="5"/>
<dbReference type="Proteomes" id="UP000004295">
    <property type="component" value="Unassembled WGS sequence"/>
</dbReference>
<dbReference type="Pfam" id="PF02550">
    <property type="entry name" value="AcetylCoA_hydro"/>
    <property type="match status" value="1"/>
</dbReference>
<evidence type="ECO:0000313" key="5">
    <source>
        <dbReference type="EMBL" id="EEN83098.1"/>
    </source>
</evidence>
<dbReference type="Gene3D" id="3.40.1080.10">
    <property type="entry name" value="Glutaconate Coenzyme A-transferase"/>
    <property type="match status" value="1"/>
</dbReference>
<dbReference type="InterPro" id="IPR026888">
    <property type="entry name" value="AcetylCoA_hyd_C"/>
</dbReference>
<gene>
    <name evidence="5" type="primary">cat</name>
    <name evidence="5" type="ORF">POREN0001_0816</name>
</gene>
<protein>
    <submittedName>
        <fullName evidence="5">4-hydroxybutyrate coenzyme A transferase</fullName>
        <ecNumber evidence="5">2.8.3.-</ecNumber>
    </submittedName>
</protein>
<dbReference type="eggNOG" id="COG0427">
    <property type="taxonomic scope" value="Bacteria"/>
</dbReference>
<reference evidence="5 6" key="1">
    <citation type="submission" date="2009-04" db="EMBL/GenBank/DDBJ databases">
        <authorList>
            <person name="Sebastian Y."/>
            <person name="Madupu R."/>
            <person name="Durkin A.S."/>
            <person name="Torralba M."/>
            <person name="Methe B."/>
            <person name="Sutton G.G."/>
            <person name="Strausberg R.L."/>
            <person name="Nelson K.E."/>
        </authorList>
    </citation>
    <scope>NUCLEOTIDE SEQUENCE [LARGE SCALE GENOMIC DNA]</scope>
    <source>
        <strain evidence="6">ATCC 35406 / BCRC 14492 / JCM 8526 / NCTC 13058 / HG 370</strain>
    </source>
</reference>
<dbReference type="Gene3D" id="3.30.750.70">
    <property type="entry name" value="4-hydroxybutyrate coenzyme like domains"/>
    <property type="match status" value="1"/>
</dbReference>
<evidence type="ECO:0000259" key="3">
    <source>
        <dbReference type="Pfam" id="PF02550"/>
    </source>
</evidence>
<dbReference type="InterPro" id="IPR037171">
    <property type="entry name" value="NagB/RpiA_transferase-like"/>
</dbReference>
<dbReference type="PANTHER" id="PTHR21432">
    <property type="entry name" value="ACETYL-COA HYDROLASE-RELATED"/>
    <property type="match status" value="1"/>
</dbReference>
<comment type="similarity">
    <text evidence="1">Belongs to the acetyl-CoA hydrolase/transferase family.</text>
</comment>
<evidence type="ECO:0000256" key="1">
    <source>
        <dbReference type="ARBA" id="ARBA00009632"/>
    </source>
</evidence>
<evidence type="ECO:0000256" key="2">
    <source>
        <dbReference type="ARBA" id="ARBA00022679"/>
    </source>
</evidence>
<dbReference type="InterPro" id="IPR003702">
    <property type="entry name" value="ActCoA_hydro_N"/>
</dbReference>
<proteinExistence type="inferred from homology"/>
<dbReference type="AlphaFoldDB" id="C3J9R5"/>
<keyword evidence="6" id="KW-1185">Reference proteome</keyword>
<comment type="caution">
    <text evidence="5">The sequence shown here is derived from an EMBL/GenBank/DDBJ whole genome shotgun (WGS) entry which is preliminary data.</text>
</comment>
<dbReference type="STRING" id="553175.POREN0001_0816"/>
<dbReference type="Pfam" id="PF13336">
    <property type="entry name" value="AcetylCoA_hyd_C"/>
    <property type="match status" value="1"/>
</dbReference>
<dbReference type="SUPFAM" id="SSF100950">
    <property type="entry name" value="NagB/RpiA/CoA transferase-like"/>
    <property type="match status" value="2"/>
</dbReference>
<evidence type="ECO:0000259" key="4">
    <source>
        <dbReference type="Pfam" id="PF13336"/>
    </source>
</evidence>
<dbReference type="Gene3D" id="3.40.1080.20">
    <property type="entry name" value="Acetyl-CoA hydrolase/transferase C-terminal domain"/>
    <property type="match status" value="1"/>
</dbReference>
<evidence type="ECO:0000313" key="6">
    <source>
        <dbReference type="Proteomes" id="UP000004295"/>
    </source>
</evidence>
<dbReference type="EMBL" id="ACNN01000014">
    <property type="protein sequence ID" value="EEN83098.1"/>
    <property type="molecule type" value="Genomic_DNA"/>
</dbReference>